<reference evidence="2 3" key="1">
    <citation type="submission" date="2020-05" db="EMBL/GenBank/DDBJ databases">
        <title>Identification and distribution of gene clusters putatively required for synthesis of sphingolipid metabolism inhibitors in phylogenetically diverse species of the filamentous fungus Fusarium.</title>
        <authorList>
            <person name="Kim H.-S."/>
            <person name="Busman M."/>
            <person name="Brown D.W."/>
            <person name="Divon H."/>
            <person name="Uhlig S."/>
            <person name="Proctor R.H."/>
        </authorList>
    </citation>
    <scope>NUCLEOTIDE SEQUENCE [LARGE SCALE GENOMIC DNA]</scope>
    <source>
        <strain evidence="2 3">NRRL 53147</strain>
    </source>
</reference>
<feature type="region of interest" description="Disordered" evidence="1">
    <location>
        <begin position="1"/>
        <end position="21"/>
    </location>
</feature>
<sequence length="520" mass="57922">MELDNGDPYGSRDQPLSRDEHPWLAERNPTRLDAEHAHQPLDPAFVLSFRHAIAEEASNDVVYLDDNIESLISSTSATTDLFYPLTLTPALPDLPSGITLEQLLEAFRSNVHRRMPLIHYIPIESIDQTHSPGYLAYSMAALGSLTVPNATSAAHSLWSTARSLITASLEVDNREARKPSLITAWVIMATYGALCADETSWHQMNVCHGYVVTAARRLYHSLNSDSRWYVFHHSSGQDDTQSTYKNSNTMQALLLADVLRSVHYNSPLAVPTLEYLSGPADFQSSSLRIYRSLVLEGQPPPKEYTGDGPLIALVAMLADIHTFTQFFYPLSLGGETIDSSSADASLDFQTPFVPLSIKNESRLVSKRLQKSLDLWASAYMSVCSADEKVLYYLCKMYIALPSMQVLPALAKYTPRMTRDGLAPDQSSDTVDMDLKKTPEAQTYAWRILDLVDHRQGLATCWLPIAVFYACLVVWRASELSLGDASQGSRKVMLLFRQELTKMGWPCCGVMVEAIDNLRAQ</sequence>
<dbReference type="EMBL" id="JAAOAM010000347">
    <property type="protein sequence ID" value="KAF5532895.1"/>
    <property type="molecule type" value="Genomic_DNA"/>
</dbReference>
<dbReference type="Proteomes" id="UP000522262">
    <property type="component" value="Unassembled WGS sequence"/>
</dbReference>
<evidence type="ECO:0000313" key="3">
    <source>
        <dbReference type="Proteomes" id="UP000522262"/>
    </source>
</evidence>
<proteinExistence type="predicted"/>
<gene>
    <name evidence="2" type="ORF">FMEXI_12155</name>
</gene>
<accession>A0A8H5IBM0</accession>
<comment type="caution">
    <text evidence="2">The sequence shown here is derived from an EMBL/GenBank/DDBJ whole genome shotgun (WGS) entry which is preliminary data.</text>
</comment>
<organism evidence="2 3">
    <name type="scientific">Fusarium mexicanum</name>
    <dbReference type="NCBI Taxonomy" id="751941"/>
    <lineage>
        <taxon>Eukaryota</taxon>
        <taxon>Fungi</taxon>
        <taxon>Dikarya</taxon>
        <taxon>Ascomycota</taxon>
        <taxon>Pezizomycotina</taxon>
        <taxon>Sordariomycetes</taxon>
        <taxon>Hypocreomycetidae</taxon>
        <taxon>Hypocreales</taxon>
        <taxon>Nectriaceae</taxon>
        <taxon>Fusarium</taxon>
        <taxon>Fusarium fujikuroi species complex</taxon>
    </lineage>
</organism>
<dbReference type="AlphaFoldDB" id="A0A8H5IBM0"/>
<evidence type="ECO:0000313" key="2">
    <source>
        <dbReference type="EMBL" id="KAF5532895.1"/>
    </source>
</evidence>
<dbReference type="CDD" id="cd12148">
    <property type="entry name" value="fungal_TF_MHR"/>
    <property type="match status" value="1"/>
</dbReference>
<protein>
    <submittedName>
        <fullName evidence="2">Uncharacterized protein</fullName>
    </submittedName>
</protein>
<evidence type="ECO:0000256" key="1">
    <source>
        <dbReference type="SAM" id="MobiDB-lite"/>
    </source>
</evidence>
<keyword evidence="3" id="KW-1185">Reference proteome</keyword>
<name>A0A8H5IBM0_9HYPO</name>